<gene>
    <name evidence="1" type="ORF">CYY_005124</name>
</gene>
<proteinExistence type="predicted"/>
<dbReference type="AlphaFoldDB" id="A0A8J4UYT7"/>
<comment type="caution">
    <text evidence="1">The sequence shown here is derived from an EMBL/GenBank/DDBJ whole genome shotgun (WGS) entry which is preliminary data.</text>
</comment>
<keyword evidence="2" id="KW-1185">Reference proteome</keyword>
<dbReference type="EMBL" id="AJWJ01000196">
    <property type="protein sequence ID" value="KAF2073575.1"/>
    <property type="molecule type" value="Genomic_DNA"/>
</dbReference>
<sequence length="136" mass="15538">MGDYSEFVFTSNNGTVCLLTSVSKWSIMTSSTLYVGLTPSYEPPVISTIKEKHMILPNHSSVVYTIVQDSPKLELRKPLFCKGSNYNHTSYQHQPFQYIFSYYPYTQYTHNVKLVQLSNSQSFEIQLSYVGPEIAS</sequence>
<organism evidence="1 2">
    <name type="scientific">Polysphondylium violaceum</name>
    <dbReference type="NCBI Taxonomy" id="133409"/>
    <lineage>
        <taxon>Eukaryota</taxon>
        <taxon>Amoebozoa</taxon>
        <taxon>Evosea</taxon>
        <taxon>Eumycetozoa</taxon>
        <taxon>Dictyostelia</taxon>
        <taxon>Dictyosteliales</taxon>
        <taxon>Dictyosteliaceae</taxon>
        <taxon>Polysphondylium</taxon>
    </lineage>
</organism>
<dbReference type="Proteomes" id="UP000695562">
    <property type="component" value="Unassembled WGS sequence"/>
</dbReference>
<protein>
    <submittedName>
        <fullName evidence="1">Uncharacterized protein</fullName>
    </submittedName>
</protein>
<accession>A0A8J4UYT7</accession>
<evidence type="ECO:0000313" key="1">
    <source>
        <dbReference type="EMBL" id="KAF2073575.1"/>
    </source>
</evidence>
<name>A0A8J4UYT7_9MYCE</name>
<reference evidence="1" key="1">
    <citation type="submission" date="2020-01" db="EMBL/GenBank/DDBJ databases">
        <title>Development of genomics and gene disruption for Polysphondylium violaceum indicates a role for the polyketide synthase stlB in stalk morphogenesis.</title>
        <authorList>
            <person name="Narita B."/>
            <person name="Kawabe Y."/>
            <person name="Kin K."/>
            <person name="Saito T."/>
            <person name="Gibbs R."/>
            <person name="Kuspa A."/>
            <person name="Muzny D."/>
            <person name="Queller D."/>
            <person name="Richards S."/>
            <person name="Strassman J."/>
            <person name="Sucgang R."/>
            <person name="Worley K."/>
            <person name="Schaap P."/>
        </authorList>
    </citation>
    <scope>NUCLEOTIDE SEQUENCE</scope>
    <source>
        <strain evidence="1">QSvi11</strain>
    </source>
</reference>
<evidence type="ECO:0000313" key="2">
    <source>
        <dbReference type="Proteomes" id="UP000695562"/>
    </source>
</evidence>